<dbReference type="OrthoDB" id="2311180at2759"/>
<dbReference type="AlphaFoldDB" id="A0A397SCJ3"/>
<name>A0A397SCJ3_9GLOM</name>
<comment type="caution">
    <text evidence="1">The sequence shown here is derived from an EMBL/GenBank/DDBJ whole genome shotgun (WGS) entry which is preliminary data.</text>
</comment>
<protein>
    <submittedName>
        <fullName evidence="1">Uncharacterized protein</fullName>
    </submittedName>
</protein>
<evidence type="ECO:0000313" key="1">
    <source>
        <dbReference type="EMBL" id="RIA83688.1"/>
    </source>
</evidence>
<keyword evidence="2" id="KW-1185">Reference proteome</keyword>
<organism evidence="1 2">
    <name type="scientific">Glomus cerebriforme</name>
    <dbReference type="NCBI Taxonomy" id="658196"/>
    <lineage>
        <taxon>Eukaryota</taxon>
        <taxon>Fungi</taxon>
        <taxon>Fungi incertae sedis</taxon>
        <taxon>Mucoromycota</taxon>
        <taxon>Glomeromycotina</taxon>
        <taxon>Glomeromycetes</taxon>
        <taxon>Glomerales</taxon>
        <taxon>Glomeraceae</taxon>
        <taxon>Glomus</taxon>
    </lineage>
</organism>
<dbReference type="EMBL" id="QKYT01000549">
    <property type="protein sequence ID" value="RIA83688.1"/>
    <property type="molecule type" value="Genomic_DNA"/>
</dbReference>
<dbReference type="Proteomes" id="UP000265703">
    <property type="component" value="Unassembled WGS sequence"/>
</dbReference>
<accession>A0A397SCJ3</accession>
<proteinExistence type="predicted"/>
<dbReference type="STRING" id="658196.A0A397SCJ3"/>
<evidence type="ECO:0000313" key="2">
    <source>
        <dbReference type="Proteomes" id="UP000265703"/>
    </source>
</evidence>
<gene>
    <name evidence="1" type="ORF">C1645_742877</name>
</gene>
<reference evidence="1 2" key="1">
    <citation type="submission" date="2018-06" db="EMBL/GenBank/DDBJ databases">
        <title>Comparative genomics reveals the genomic features of Rhizophagus irregularis, R. cerebriforme, R. diaphanum and Gigaspora rosea, and their symbiotic lifestyle signature.</title>
        <authorList>
            <person name="Morin E."/>
            <person name="San Clemente H."/>
            <person name="Chen E.C.H."/>
            <person name="De La Providencia I."/>
            <person name="Hainaut M."/>
            <person name="Kuo A."/>
            <person name="Kohler A."/>
            <person name="Murat C."/>
            <person name="Tang N."/>
            <person name="Roy S."/>
            <person name="Loubradou J."/>
            <person name="Henrissat B."/>
            <person name="Grigoriev I.V."/>
            <person name="Corradi N."/>
            <person name="Roux C."/>
            <person name="Martin F.M."/>
        </authorList>
    </citation>
    <scope>NUCLEOTIDE SEQUENCE [LARGE SCALE GENOMIC DNA]</scope>
    <source>
        <strain evidence="1 2">DAOM 227022</strain>
    </source>
</reference>
<sequence>MDGIQLDDQEKKIGELYPSTLENHIYFVIQIRSVPDSQVYVFVDDTNLFIQRKYVIGQKEQMGSYNNKRKSYELNEFRIDHGMLLTTLLHGRKQGNKPVIVGSRPPDEETLWRFIKEQEYEVFTFDRNARNKEKA</sequence>